<dbReference type="AlphaFoldDB" id="A0A438KQN3"/>
<evidence type="ECO:0000313" key="2">
    <source>
        <dbReference type="Proteomes" id="UP000288805"/>
    </source>
</evidence>
<sequence length="123" mass="14659">MKLNGRKRKKLESSKFERELRKLEWTVNYLGRGGEEGGVVLAGNQDPGNVKGYYHSLEWRDFLNEELWIQEDAVWWYSGVWDNRVLDLVDLQNECSNFMILKNCEDGFMWTFIRVYGPTMRKE</sequence>
<dbReference type="EMBL" id="QGNW01000001">
    <property type="protein sequence ID" value="RVX23512.1"/>
    <property type="molecule type" value="Genomic_DNA"/>
</dbReference>
<evidence type="ECO:0000313" key="1">
    <source>
        <dbReference type="EMBL" id="RVX23512.1"/>
    </source>
</evidence>
<dbReference type="Proteomes" id="UP000288805">
    <property type="component" value="Unassembled WGS sequence"/>
</dbReference>
<accession>A0A438KQN3</accession>
<protein>
    <submittedName>
        <fullName evidence="1">Uncharacterized protein</fullName>
    </submittedName>
</protein>
<gene>
    <name evidence="1" type="ORF">CK203_000068</name>
</gene>
<name>A0A438KQN3_VITVI</name>
<reference evidence="1 2" key="1">
    <citation type="journal article" date="2018" name="PLoS Genet.">
        <title>Population sequencing reveals clonal diversity and ancestral inbreeding in the grapevine cultivar Chardonnay.</title>
        <authorList>
            <person name="Roach M.J."/>
            <person name="Johnson D.L."/>
            <person name="Bohlmann J."/>
            <person name="van Vuuren H.J."/>
            <person name="Jones S.J."/>
            <person name="Pretorius I.S."/>
            <person name="Schmidt S.A."/>
            <person name="Borneman A.R."/>
        </authorList>
    </citation>
    <scope>NUCLEOTIDE SEQUENCE [LARGE SCALE GENOMIC DNA]</scope>
    <source>
        <strain evidence="2">cv. Chardonnay</strain>
        <tissue evidence="1">Leaf</tissue>
    </source>
</reference>
<comment type="caution">
    <text evidence="1">The sequence shown here is derived from an EMBL/GenBank/DDBJ whole genome shotgun (WGS) entry which is preliminary data.</text>
</comment>
<proteinExistence type="predicted"/>
<organism evidence="1 2">
    <name type="scientific">Vitis vinifera</name>
    <name type="common">Grape</name>
    <dbReference type="NCBI Taxonomy" id="29760"/>
    <lineage>
        <taxon>Eukaryota</taxon>
        <taxon>Viridiplantae</taxon>
        <taxon>Streptophyta</taxon>
        <taxon>Embryophyta</taxon>
        <taxon>Tracheophyta</taxon>
        <taxon>Spermatophyta</taxon>
        <taxon>Magnoliopsida</taxon>
        <taxon>eudicotyledons</taxon>
        <taxon>Gunneridae</taxon>
        <taxon>Pentapetalae</taxon>
        <taxon>rosids</taxon>
        <taxon>Vitales</taxon>
        <taxon>Vitaceae</taxon>
        <taxon>Viteae</taxon>
        <taxon>Vitis</taxon>
    </lineage>
</organism>